<evidence type="ECO:0000313" key="3">
    <source>
        <dbReference type="EMBL" id="KYO66558.1"/>
    </source>
</evidence>
<dbReference type="EMBL" id="LOHZ01000027">
    <property type="protein sequence ID" value="KYO66558.1"/>
    <property type="molecule type" value="Genomic_DNA"/>
</dbReference>
<keyword evidence="1" id="KW-0472">Membrane</keyword>
<feature type="transmembrane region" description="Helical" evidence="1">
    <location>
        <begin position="245"/>
        <end position="261"/>
    </location>
</feature>
<feature type="transmembrane region" description="Helical" evidence="1">
    <location>
        <begin position="128"/>
        <end position="148"/>
    </location>
</feature>
<dbReference type="SUPFAM" id="SSF50156">
    <property type="entry name" value="PDZ domain-like"/>
    <property type="match status" value="1"/>
</dbReference>
<dbReference type="AlphaFoldDB" id="A0A161QBS2"/>
<evidence type="ECO:0000256" key="1">
    <source>
        <dbReference type="SAM" id="Phobius"/>
    </source>
</evidence>
<proteinExistence type="predicted"/>
<dbReference type="PROSITE" id="PS50106">
    <property type="entry name" value="PDZ"/>
    <property type="match status" value="1"/>
</dbReference>
<name>A0A161QBS2_9FIRM</name>
<comment type="caution">
    <text evidence="3">The sequence shown here is derived from an EMBL/GenBank/DDBJ whole genome shotgun (WGS) entry which is preliminary data.</text>
</comment>
<evidence type="ECO:0000259" key="2">
    <source>
        <dbReference type="PROSITE" id="PS50106"/>
    </source>
</evidence>
<dbReference type="InterPro" id="IPR001478">
    <property type="entry name" value="PDZ"/>
</dbReference>
<keyword evidence="4" id="KW-1185">Reference proteome</keyword>
<keyword evidence="1" id="KW-1133">Transmembrane helix</keyword>
<feature type="transmembrane region" description="Helical" evidence="1">
    <location>
        <begin position="61"/>
        <end position="83"/>
    </location>
</feature>
<dbReference type="RefSeq" id="WP_068748310.1">
    <property type="nucleotide sequence ID" value="NZ_LOHZ01000027.1"/>
</dbReference>
<reference evidence="3 4" key="1">
    <citation type="submission" date="2015-12" db="EMBL/GenBank/DDBJ databases">
        <title>Draft genome of Thermovenabulum gondwanense isolated from a red thermophilic microbial mat colonisisng an outflow channel of a bore well.</title>
        <authorList>
            <person name="Patel B.K."/>
        </authorList>
    </citation>
    <scope>NUCLEOTIDE SEQUENCE [LARGE SCALE GENOMIC DNA]</scope>
    <source>
        <strain evidence="3 4">R270</strain>
    </source>
</reference>
<dbReference type="GO" id="GO:0051301">
    <property type="term" value="P:cell division"/>
    <property type="evidence" value="ECO:0007669"/>
    <property type="project" value="UniProtKB-KW"/>
</dbReference>
<dbReference type="InterPro" id="IPR036034">
    <property type="entry name" value="PDZ_sf"/>
</dbReference>
<dbReference type="SMART" id="SM00228">
    <property type="entry name" value="PDZ"/>
    <property type="match status" value="1"/>
</dbReference>
<feature type="transmembrane region" description="Helical" evidence="1">
    <location>
        <begin position="215"/>
        <end position="233"/>
    </location>
</feature>
<dbReference type="Proteomes" id="UP000075737">
    <property type="component" value="Unassembled WGS sequence"/>
</dbReference>
<feature type="domain" description="PDZ" evidence="2">
    <location>
        <begin position="283"/>
        <end position="347"/>
    </location>
</feature>
<protein>
    <submittedName>
        <fullName evidence="3">Cell division topological determinant MinJ</fullName>
    </submittedName>
</protein>
<feature type="transmembrane region" description="Helical" evidence="1">
    <location>
        <begin position="7"/>
        <end position="35"/>
    </location>
</feature>
<organism evidence="3 4">
    <name type="scientific">Thermovenabulum gondwanense</name>
    <dbReference type="NCBI Taxonomy" id="520767"/>
    <lineage>
        <taxon>Bacteria</taxon>
        <taxon>Bacillati</taxon>
        <taxon>Bacillota</taxon>
        <taxon>Clostridia</taxon>
        <taxon>Thermosediminibacterales</taxon>
        <taxon>Thermosediminibacteraceae</taxon>
        <taxon>Thermovenabulum</taxon>
    </lineage>
</organism>
<accession>A0A161QBS2</accession>
<dbReference type="Pfam" id="PF17820">
    <property type="entry name" value="PDZ_6"/>
    <property type="match status" value="1"/>
</dbReference>
<sequence length="413" mass="45570">MNLVIKLITFILLGIPQAIFNPFFWFVLVIVYIQYKRAADFEEKMFGFVTTNPIKRVSSSLLYGIFGGFLGSVIVVALGVSIAGSGLSYVWPLALLLMLISPHLMCFSYAGGIISVISLLFGVPKVDVAGLMALVGVLHAVESLLIYLSGHLNASPVFIKDEKRGIIGGYLMQSFWPVPFILLTIATGIPSGVDAVNMPDWWPIIRPPFVDLENALYLMLPVVAALGYGDFALTRLPGKKGRESAFNLLIFSTLLILLSVLASRINFFKYIAALFAPVGHEYLINIGKTKEKKGDPLFTVPPFGMRILYVLENSPAEKMGLKPGDIILSINNKAVNSIEDLKEIKALAPAYLWMEYLNTKNEVKYSEMSFYPYGFENLGVVLIPRGEEVPAISLEESSLIKKIKNLFSKKPSS</sequence>
<evidence type="ECO:0000313" key="4">
    <source>
        <dbReference type="Proteomes" id="UP000075737"/>
    </source>
</evidence>
<dbReference type="OrthoDB" id="198399at2"/>
<keyword evidence="1" id="KW-0812">Transmembrane</keyword>
<dbReference type="Gene3D" id="2.30.42.10">
    <property type="match status" value="1"/>
</dbReference>
<keyword evidence="3" id="KW-0131">Cell cycle</keyword>
<dbReference type="InterPro" id="IPR041489">
    <property type="entry name" value="PDZ_6"/>
</dbReference>
<keyword evidence="3" id="KW-0132">Cell division</keyword>
<dbReference type="STRING" id="520767.ATZ99_11860"/>
<gene>
    <name evidence="3" type="primary">minJ</name>
    <name evidence="3" type="ORF">ATZ99_11860</name>
</gene>
<feature type="transmembrane region" description="Helical" evidence="1">
    <location>
        <begin position="95"/>
        <end position="122"/>
    </location>
</feature>